<dbReference type="RefSeq" id="WP_106124665.1">
    <property type="nucleotide sequence ID" value="NZ_PVZG01000001.1"/>
</dbReference>
<protein>
    <submittedName>
        <fullName evidence="1">Uncharacterized protein</fullName>
    </submittedName>
</protein>
<reference evidence="1 2" key="1">
    <citation type="submission" date="2018-03" db="EMBL/GenBank/DDBJ databases">
        <title>Genomic Encyclopedia of Archaeal and Bacterial Type Strains, Phase II (KMG-II): from individual species to whole genera.</title>
        <authorList>
            <person name="Goeker M."/>
        </authorList>
    </citation>
    <scope>NUCLEOTIDE SEQUENCE [LARGE SCALE GENOMIC DNA]</scope>
    <source>
        <strain evidence="1 2">DSM 45348</strain>
    </source>
</reference>
<gene>
    <name evidence="1" type="ORF">CLV70_101525</name>
</gene>
<dbReference type="OrthoDB" id="3478973at2"/>
<comment type="caution">
    <text evidence="1">The sequence shown here is derived from an EMBL/GenBank/DDBJ whole genome shotgun (WGS) entry which is preliminary data.</text>
</comment>
<dbReference type="AlphaFoldDB" id="A0A2T0SJ12"/>
<dbReference type="EMBL" id="PVZG01000001">
    <property type="protein sequence ID" value="PRY33363.1"/>
    <property type="molecule type" value="Genomic_DNA"/>
</dbReference>
<proteinExistence type="predicted"/>
<evidence type="ECO:0000313" key="2">
    <source>
        <dbReference type="Proteomes" id="UP000239209"/>
    </source>
</evidence>
<evidence type="ECO:0000313" key="1">
    <source>
        <dbReference type="EMBL" id="PRY33363.1"/>
    </source>
</evidence>
<keyword evidence="2" id="KW-1185">Reference proteome</keyword>
<dbReference type="Proteomes" id="UP000239209">
    <property type="component" value="Unassembled WGS sequence"/>
</dbReference>
<accession>A0A2T0SJ12</accession>
<name>A0A2T0SJ12_9ACTN</name>
<sequence length="110" mass="11890">MSLDVEQNRMTAVAELWRAHREATLPARSRSTEVAGVDMVTLDANVAGCVSSWLQNGGAIDDRRWDVLATCERQLECVIPELPGDEAGYHTRLLDMAALVLGAPRGSPSA</sequence>
<organism evidence="1 2">
    <name type="scientific">Pseudosporangium ferrugineum</name>
    <dbReference type="NCBI Taxonomy" id="439699"/>
    <lineage>
        <taxon>Bacteria</taxon>
        <taxon>Bacillati</taxon>
        <taxon>Actinomycetota</taxon>
        <taxon>Actinomycetes</taxon>
        <taxon>Micromonosporales</taxon>
        <taxon>Micromonosporaceae</taxon>
        <taxon>Pseudosporangium</taxon>
    </lineage>
</organism>